<dbReference type="Proteomes" id="UP000805193">
    <property type="component" value="Unassembled WGS sequence"/>
</dbReference>
<evidence type="ECO:0000313" key="1">
    <source>
        <dbReference type="EMBL" id="KAG0424543.1"/>
    </source>
</evidence>
<dbReference type="EMBL" id="JABSTQ010009964">
    <property type="protein sequence ID" value="KAG0424543.1"/>
    <property type="molecule type" value="Genomic_DNA"/>
</dbReference>
<organism evidence="1 2">
    <name type="scientific">Ixodes persulcatus</name>
    <name type="common">Taiga tick</name>
    <dbReference type="NCBI Taxonomy" id="34615"/>
    <lineage>
        <taxon>Eukaryota</taxon>
        <taxon>Metazoa</taxon>
        <taxon>Ecdysozoa</taxon>
        <taxon>Arthropoda</taxon>
        <taxon>Chelicerata</taxon>
        <taxon>Arachnida</taxon>
        <taxon>Acari</taxon>
        <taxon>Parasitiformes</taxon>
        <taxon>Ixodida</taxon>
        <taxon>Ixodoidea</taxon>
        <taxon>Ixodidae</taxon>
        <taxon>Ixodinae</taxon>
        <taxon>Ixodes</taxon>
    </lineage>
</organism>
<reference evidence="1 2" key="1">
    <citation type="journal article" date="2020" name="Cell">
        <title>Large-Scale Comparative Analyses of Tick Genomes Elucidate Their Genetic Diversity and Vector Capacities.</title>
        <authorList>
            <consortium name="Tick Genome and Microbiome Consortium (TIGMIC)"/>
            <person name="Jia N."/>
            <person name="Wang J."/>
            <person name="Shi W."/>
            <person name="Du L."/>
            <person name="Sun Y."/>
            <person name="Zhan W."/>
            <person name="Jiang J.F."/>
            <person name="Wang Q."/>
            <person name="Zhang B."/>
            <person name="Ji P."/>
            <person name="Bell-Sakyi L."/>
            <person name="Cui X.M."/>
            <person name="Yuan T.T."/>
            <person name="Jiang B.G."/>
            <person name="Yang W.F."/>
            <person name="Lam T.T."/>
            <person name="Chang Q.C."/>
            <person name="Ding S.J."/>
            <person name="Wang X.J."/>
            <person name="Zhu J.G."/>
            <person name="Ruan X.D."/>
            <person name="Zhao L."/>
            <person name="Wei J.T."/>
            <person name="Ye R.Z."/>
            <person name="Que T.C."/>
            <person name="Du C.H."/>
            <person name="Zhou Y.H."/>
            <person name="Cheng J.X."/>
            <person name="Dai P.F."/>
            <person name="Guo W.B."/>
            <person name="Han X.H."/>
            <person name="Huang E.J."/>
            <person name="Li L.F."/>
            <person name="Wei W."/>
            <person name="Gao Y.C."/>
            <person name="Liu J.Z."/>
            <person name="Shao H.Z."/>
            <person name="Wang X."/>
            <person name="Wang C.C."/>
            <person name="Yang T.C."/>
            <person name="Huo Q.B."/>
            <person name="Li W."/>
            <person name="Chen H.Y."/>
            <person name="Chen S.E."/>
            <person name="Zhou L.G."/>
            <person name="Ni X.B."/>
            <person name="Tian J.H."/>
            <person name="Sheng Y."/>
            <person name="Liu T."/>
            <person name="Pan Y.S."/>
            <person name="Xia L.Y."/>
            <person name="Li J."/>
            <person name="Zhao F."/>
            <person name="Cao W.C."/>
        </authorList>
    </citation>
    <scope>NUCLEOTIDE SEQUENCE [LARGE SCALE GENOMIC DNA]</scope>
    <source>
        <strain evidence="1">Iper-2018</strain>
    </source>
</reference>
<keyword evidence="2" id="KW-1185">Reference proteome</keyword>
<proteinExistence type="predicted"/>
<name>A0AC60PW18_IXOPE</name>
<sequence>MIKGLRTGDSKWLTGTVSKRVSPATYLVWVGEEERYIHADNLRPRSFQADLRTPNRLEQFSDTETDTATTDKESPDDQDPAQVENGAATPRAPDPGRSLPSAVTVGPNAPPSDNRASPREAPPASPLLPRRSTRPSRPPERYKP</sequence>
<evidence type="ECO:0000313" key="2">
    <source>
        <dbReference type="Proteomes" id="UP000805193"/>
    </source>
</evidence>
<comment type="caution">
    <text evidence="1">The sequence shown here is derived from an EMBL/GenBank/DDBJ whole genome shotgun (WGS) entry which is preliminary data.</text>
</comment>
<accession>A0AC60PW18</accession>
<gene>
    <name evidence="1" type="ORF">HPB47_028252</name>
</gene>
<protein>
    <submittedName>
        <fullName evidence="1">Uncharacterized protein</fullName>
    </submittedName>
</protein>